<organism evidence="3 4">
    <name type="scientific">Lacibacter sediminis</name>
    <dbReference type="NCBI Taxonomy" id="2760713"/>
    <lineage>
        <taxon>Bacteria</taxon>
        <taxon>Pseudomonadati</taxon>
        <taxon>Bacteroidota</taxon>
        <taxon>Chitinophagia</taxon>
        <taxon>Chitinophagales</taxon>
        <taxon>Chitinophagaceae</taxon>
        <taxon>Lacibacter</taxon>
    </lineage>
</organism>
<proteinExistence type="predicted"/>
<dbReference type="Proteomes" id="UP000515344">
    <property type="component" value="Chromosome"/>
</dbReference>
<evidence type="ECO:0000259" key="2">
    <source>
        <dbReference type="Pfam" id="PF10091"/>
    </source>
</evidence>
<accession>A0A7G5XL31</accession>
<protein>
    <submittedName>
        <fullName evidence="3">Beta-glucosidase</fullName>
    </submittedName>
</protein>
<feature type="signal peptide" evidence="1">
    <location>
        <begin position="1"/>
        <end position="20"/>
    </location>
</feature>
<keyword evidence="1" id="KW-0732">Signal</keyword>
<feature type="domain" description="Glycoamylase-like" evidence="2">
    <location>
        <begin position="213"/>
        <end position="429"/>
    </location>
</feature>
<evidence type="ECO:0000313" key="3">
    <source>
        <dbReference type="EMBL" id="QNA46184.1"/>
    </source>
</evidence>
<name>A0A7G5XL31_9BACT</name>
<dbReference type="EMBL" id="CP060007">
    <property type="protein sequence ID" value="QNA46184.1"/>
    <property type="molecule type" value="Genomic_DNA"/>
</dbReference>
<sequence length="447" mass="51269">MKKKLFILAAVLFVVHIVSAQKQNAKFDPLSRPKNLSDSALLDLVQKQTFRYFWDFAHPVSGMSRERSNNTFGYGDEVVTTGGTGFGIMSVIVATERKWISRDTAAKFLLRIVKFLSKADSYHGVFAHWLHGATGKTIPFSRKDDGADLVESSYLFQGLLCARQYFNADNNLERELRNRINWLWNDIEWNWFTNGGQEVLYWHWSPNNGWAMNFPVRGFNECLIMYVLAASTPNEKYAVSPAVYHRGWAESNFFKNGKEFYGIKLPLGFDYGGPLFFSHYSFLGLNPQGLKDRYADYWEQNKNHTLINREHCVRNPNKFKGYGADCWGLTASDTYNGYAAHSPTEDLGTISPTAALSAFPYTPEYSMQALKHFYFKLGDQIWSEYGFVDAFNESKNWVAKSHLAIDQGPIIVMIENYRSGLLWKLFMSCNEVQNGLKRLRFESPAIK</sequence>
<dbReference type="RefSeq" id="WP_182805881.1">
    <property type="nucleotide sequence ID" value="NZ_CP060007.1"/>
</dbReference>
<reference evidence="4" key="1">
    <citation type="submission" date="2020-08" db="EMBL/GenBank/DDBJ databases">
        <title>Lacibacter sp. S13-6-6 genome sequencing.</title>
        <authorList>
            <person name="Jin L."/>
        </authorList>
    </citation>
    <scope>NUCLEOTIDE SEQUENCE [LARGE SCALE GENOMIC DNA]</scope>
    <source>
        <strain evidence="4">S13-6-6</strain>
    </source>
</reference>
<dbReference type="Pfam" id="PF10091">
    <property type="entry name" value="Glycoamylase"/>
    <property type="match status" value="1"/>
</dbReference>
<evidence type="ECO:0000313" key="4">
    <source>
        <dbReference type="Proteomes" id="UP000515344"/>
    </source>
</evidence>
<dbReference type="AlphaFoldDB" id="A0A7G5XL31"/>
<dbReference type="Gene3D" id="1.50.10.140">
    <property type="match status" value="1"/>
</dbReference>
<dbReference type="InterPro" id="IPR019282">
    <property type="entry name" value="Glycoamylase-like_cons_dom"/>
</dbReference>
<gene>
    <name evidence="3" type="ORF">H4075_08385</name>
</gene>
<keyword evidence="4" id="KW-1185">Reference proteome</keyword>
<dbReference type="InterPro" id="IPR016883">
    <property type="entry name" value="UCP028431"/>
</dbReference>
<dbReference type="KEGG" id="lacs:H4075_08385"/>
<dbReference type="PIRSF" id="PIRSF028431">
    <property type="entry name" value="UCP028431"/>
    <property type="match status" value="1"/>
</dbReference>
<feature type="chain" id="PRO_5028927334" evidence="1">
    <location>
        <begin position="21"/>
        <end position="447"/>
    </location>
</feature>
<evidence type="ECO:0000256" key="1">
    <source>
        <dbReference type="SAM" id="SignalP"/>
    </source>
</evidence>